<protein>
    <submittedName>
        <fullName evidence="2">Uncharacterized protein</fullName>
    </submittedName>
</protein>
<dbReference type="OrthoDB" id="5019868at2"/>
<evidence type="ECO:0000313" key="3">
    <source>
        <dbReference type="Proteomes" id="UP000072763"/>
    </source>
</evidence>
<feature type="region of interest" description="Disordered" evidence="1">
    <location>
        <begin position="21"/>
        <end position="73"/>
    </location>
</feature>
<gene>
    <name evidence="2" type="ORF">NS359_10750</name>
</gene>
<organism evidence="2 3">
    <name type="scientific">Curtobacterium oceanosedimentum</name>
    <dbReference type="NCBI Taxonomy" id="465820"/>
    <lineage>
        <taxon>Bacteria</taxon>
        <taxon>Bacillati</taxon>
        <taxon>Actinomycetota</taxon>
        <taxon>Actinomycetes</taxon>
        <taxon>Micrococcales</taxon>
        <taxon>Microbacteriaceae</taxon>
        <taxon>Curtobacterium</taxon>
    </lineage>
</organism>
<proteinExistence type="predicted"/>
<evidence type="ECO:0000313" key="2">
    <source>
        <dbReference type="EMBL" id="KTR51328.1"/>
    </source>
</evidence>
<sequence length="225" mass="22312">MAGLLALAVVVSGLGAAWLVTGDDDGDRAGRPSDRPTVAGTAERDDGAGRAGETVPTEGSVPADASGPIDRSGPLAVSNALGVPIPGAGVRQGVPRSVEDWVDRVLPVAGTATPLVDGFAATIRIERADESDESDESTVTARVDGLSLPPGTQSVRLVLAPDALPDVEALAHAASIVSVPIDGSTSGGFALVIGASALQADTRSAALVDDETDAVLGVALLVPAD</sequence>
<accession>A0A147DPZ4</accession>
<dbReference type="PATRIC" id="fig|465820.4.peg.2327"/>
<dbReference type="AlphaFoldDB" id="A0A147DPZ4"/>
<dbReference type="STRING" id="465820.NS263_04175"/>
<reference evidence="2 3" key="1">
    <citation type="journal article" date="2016" name="Front. Microbiol.">
        <title>Genomic Resource of Rice Seed Associated Bacteria.</title>
        <authorList>
            <person name="Midha S."/>
            <person name="Bansal K."/>
            <person name="Sharma S."/>
            <person name="Kumar N."/>
            <person name="Patil P.P."/>
            <person name="Chaudhry V."/>
            <person name="Patil P.B."/>
        </authorList>
    </citation>
    <scope>NUCLEOTIDE SEQUENCE [LARGE SCALE GENOMIC DNA]</scope>
    <source>
        <strain evidence="2 3">NS359</strain>
    </source>
</reference>
<dbReference type="EMBL" id="LDRC01000056">
    <property type="protein sequence ID" value="KTR51328.1"/>
    <property type="molecule type" value="Genomic_DNA"/>
</dbReference>
<evidence type="ECO:0000256" key="1">
    <source>
        <dbReference type="SAM" id="MobiDB-lite"/>
    </source>
</evidence>
<feature type="region of interest" description="Disordered" evidence="1">
    <location>
        <begin position="127"/>
        <end position="146"/>
    </location>
</feature>
<dbReference type="Proteomes" id="UP000072763">
    <property type="component" value="Unassembled WGS sequence"/>
</dbReference>
<dbReference type="RefSeq" id="WP_058750061.1">
    <property type="nucleotide sequence ID" value="NZ_LDRC01000056.1"/>
</dbReference>
<name>A0A147DPZ4_9MICO</name>
<comment type="caution">
    <text evidence="2">The sequence shown here is derived from an EMBL/GenBank/DDBJ whole genome shotgun (WGS) entry which is preliminary data.</text>
</comment>